<evidence type="ECO:0000259" key="3">
    <source>
        <dbReference type="PROSITE" id="PS50157"/>
    </source>
</evidence>
<keyword evidence="1" id="KW-0479">Metal-binding</keyword>
<keyword evidence="1" id="KW-0863">Zinc-finger</keyword>
<feature type="domain" description="C2H2-type" evidence="3">
    <location>
        <begin position="367"/>
        <end position="395"/>
    </location>
</feature>
<feature type="domain" description="C2H2-type" evidence="3">
    <location>
        <begin position="340"/>
        <end position="361"/>
    </location>
</feature>
<dbReference type="InterPro" id="IPR013087">
    <property type="entry name" value="Znf_C2H2_type"/>
</dbReference>
<feature type="compositionally biased region" description="Basic and acidic residues" evidence="2">
    <location>
        <begin position="535"/>
        <end position="545"/>
    </location>
</feature>
<dbReference type="PROSITE" id="PS00028">
    <property type="entry name" value="ZINC_FINGER_C2H2_1"/>
    <property type="match status" value="3"/>
</dbReference>
<feature type="region of interest" description="Disordered" evidence="2">
    <location>
        <begin position="722"/>
        <end position="752"/>
    </location>
</feature>
<evidence type="ECO:0000256" key="2">
    <source>
        <dbReference type="SAM" id="MobiDB-lite"/>
    </source>
</evidence>
<dbReference type="InterPro" id="IPR036236">
    <property type="entry name" value="Znf_C2H2_sf"/>
</dbReference>
<feature type="region of interest" description="Disordered" evidence="2">
    <location>
        <begin position="409"/>
        <end position="431"/>
    </location>
</feature>
<feature type="compositionally biased region" description="Pro residues" evidence="2">
    <location>
        <begin position="596"/>
        <end position="615"/>
    </location>
</feature>
<feature type="compositionally biased region" description="Acidic residues" evidence="2">
    <location>
        <begin position="510"/>
        <end position="519"/>
    </location>
</feature>
<dbReference type="Gene3D" id="3.30.160.60">
    <property type="entry name" value="Classic Zinc Finger"/>
    <property type="match status" value="1"/>
</dbReference>
<comment type="caution">
    <text evidence="4">The sequence shown here is derived from an EMBL/GenBank/DDBJ whole genome shotgun (WGS) entry which is preliminary data.</text>
</comment>
<protein>
    <recommendedName>
        <fullName evidence="3">C2H2-type domain-containing protein</fullName>
    </recommendedName>
</protein>
<feature type="domain" description="C2H2-type" evidence="3">
    <location>
        <begin position="788"/>
        <end position="815"/>
    </location>
</feature>
<dbReference type="GO" id="GO:0008270">
    <property type="term" value="F:zinc ion binding"/>
    <property type="evidence" value="ECO:0007669"/>
    <property type="project" value="UniProtKB-KW"/>
</dbReference>
<keyword evidence="5" id="KW-1185">Reference proteome</keyword>
<feature type="compositionally biased region" description="Basic and acidic residues" evidence="2">
    <location>
        <begin position="409"/>
        <end position="430"/>
    </location>
</feature>
<sequence>MDVRAGIDDIGEMLAVVGVKGWRCCVCNMTFPRFFSIDHHMNTDHAVPHHVGAPSLGRIVPSSDQPQDETSVSSTNQVGAQSLESIISSPCHTQEETNLASASLAQAPSVGFSDQNSLAVEHIGAHIPIQTDVSVSHKESGVLEKPAVHIRIKKEPLEYIGSSGQQQQNQHDSFQIVGMREECHESLPFSDSVASNKESSDLHKTTLNLILSAHELLSENLLKKGCHGNKLPDFKEQNSTSSIGHQRHQSQATTAPVEDMEGIEARFDSMRVTRTGSPSVPASNVSGKELPSRNQSPTHDIWNARIHHSLRFKCSCGELIRSKHEFKKHRKACFSKHKTYPCPVCGVVFGQKKGLKQHMHIKGWQTVLCTLCTKQFHDHYALQRHFESAHPHSETSLHAVNTQENVEIHGDQKQASGKEKEDGDVQESNRKVVGSTKPIVVELPSEQTTSMQPLCREITSSRPPLETQMSIITSEEQPSSDTELSIVVDEVTSPSRLSGEITGGDSVIEISDEETDNEEMTNSPRSCERDEEEGGEHSEENSRFAHKWQDRKWRRMCKIMSLHPPCSAGFDPFWAHWGPRGRWGRGMSFWGQHRPPFGPPPPPVSSLPPPPPPQPPHFNLHFPMPPFGRFHGPYHHGDPYNFHHHRHHHHHDKRHHQFFYGRHTDMHKAHHGSCHGCLEGHCEWYSEPNIPQSTEGDDGSQGKHDSEVFSGEKNCPSFCTDDVRETTSGEVNPGTNNKGPRTSTAEQNMAEAGEEAEFRGIDCLFKGGRKKQIFAFLVSKLKEGDNRWYCPDCRQGFDNMEELKVHCAYHHKYKRFPASSARRS</sequence>
<feature type="region of interest" description="Disordered" evidence="2">
    <location>
        <begin position="510"/>
        <end position="545"/>
    </location>
</feature>
<accession>A0A2T7NJQ2</accession>
<evidence type="ECO:0000313" key="4">
    <source>
        <dbReference type="EMBL" id="PVD21391.1"/>
    </source>
</evidence>
<organism evidence="4 5">
    <name type="scientific">Pomacea canaliculata</name>
    <name type="common">Golden apple snail</name>
    <dbReference type="NCBI Taxonomy" id="400727"/>
    <lineage>
        <taxon>Eukaryota</taxon>
        <taxon>Metazoa</taxon>
        <taxon>Spiralia</taxon>
        <taxon>Lophotrochozoa</taxon>
        <taxon>Mollusca</taxon>
        <taxon>Gastropoda</taxon>
        <taxon>Caenogastropoda</taxon>
        <taxon>Architaenioglossa</taxon>
        <taxon>Ampullarioidea</taxon>
        <taxon>Ampullariidae</taxon>
        <taxon>Pomacea</taxon>
    </lineage>
</organism>
<feature type="region of interest" description="Disordered" evidence="2">
    <location>
        <begin position="689"/>
        <end position="709"/>
    </location>
</feature>
<dbReference type="Proteomes" id="UP000245119">
    <property type="component" value="Linkage Group LG12"/>
</dbReference>
<evidence type="ECO:0000313" key="5">
    <source>
        <dbReference type="Proteomes" id="UP000245119"/>
    </source>
</evidence>
<dbReference type="PROSITE" id="PS50157">
    <property type="entry name" value="ZINC_FINGER_C2H2_2"/>
    <property type="match status" value="3"/>
</dbReference>
<feature type="region of interest" description="Disordered" evidence="2">
    <location>
        <begin position="591"/>
        <end position="615"/>
    </location>
</feature>
<feature type="compositionally biased region" description="Polar residues" evidence="2">
    <location>
        <begin position="728"/>
        <end position="747"/>
    </location>
</feature>
<feature type="compositionally biased region" description="Polar residues" evidence="2">
    <location>
        <begin position="237"/>
        <end position="254"/>
    </location>
</feature>
<dbReference type="SMART" id="SM00355">
    <property type="entry name" value="ZnF_C2H2"/>
    <property type="match status" value="4"/>
</dbReference>
<evidence type="ECO:0000256" key="1">
    <source>
        <dbReference type="PROSITE-ProRule" id="PRU00042"/>
    </source>
</evidence>
<gene>
    <name evidence="4" type="ORF">C0Q70_19564</name>
</gene>
<feature type="compositionally biased region" description="Polar residues" evidence="2">
    <location>
        <begin position="272"/>
        <end position="297"/>
    </location>
</feature>
<proteinExistence type="predicted"/>
<feature type="region of interest" description="Disordered" evidence="2">
    <location>
        <begin position="271"/>
        <end position="297"/>
    </location>
</feature>
<feature type="region of interest" description="Disordered" evidence="2">
    <location>
        <begin position="52"/>
        <end position="79"/>
    </location>
</feature>
<keyword evidence="1" id="KW-0862">Zinc</keyword>
<dbReference type="EMBL" id="PZQS01000012">
    <property type="protein sequence ID" value="PVD21391.1"/>
    <property type="molecule type" value="Genomic_DNA"/>
</dbReference>
<dbReference type="AlphaFoldDB" id="A0A2T7NJQ2"/>
<reference evidence="4 5" key="1">
    <citation type="submission" date="2018-04" db="EMBL/GenBank/DDBJ databases">
        <title>The genome of golden apple snail Pomacea canaliculata provides insight into stress tolerance and invasive adaptation.</title>
        <authorList>
            <person name="Liu C."/>
            <person name="Liu B."/>
            <person name="Ren Y."/>
            <person name="Zhang Y."/>
            <person name="Wang H."/>
            <person name="Li S."/>
            <person name="Jiang F."/>
            <person name="Yin L."/>
            <person name="Zhang G."/>
            <person name="Qian W."/>
            <person name="Fan W."/>
        </authorList>
    </citation>
    <scope>NUCLEOTIDE SEQUENCE [LARGE SCALE GENOMIC DNA]</scope>
    <source>
        <strain evidence="4">SZHN2017</strain>
        <tissue evidence="4">Muscle</tissue>
    </source>
</reference>
<feature type="compositionally biased region" description="Polar residues" evidence="2">
    <location>
        <begin position="62"/>
        <end position="79"/>
    </location>
</feature>
<dbReference type="SUPFAM" id="SSF57667">
    <property type="entry name" value="beta-beta-alpha zinc fingers"/>
    <property type="match status" value="1"/>
</dbReference>
<feature type="region of interest" description="Disordered" evidence="2">
    <location>
        <begin position="232"/>
        <end position="257"/>
    </location>
</feature>
<name>A0A2T7NJQ2_POMCA</name>